<accession>A0A0P0RGU5</accession>
<dbReference type="KEGG" id="bcai:K788_0001017"/>
<dbReference type="EMBL" id="CP012747">
    <property type="protein sequence ID" value="ALL67866.1"/>
    <property type="molecule type" value="Genomic_DNA"/>
</dbReference>
<evidence type="ECO:0000313" key="2">
    <source>
        <dbReference type="Proteomes" id="UP000019146"/>
    </source>
</evidence>
<proteinExistence type="predicted"/>
<dbReference type="AlphaFoldDB" id="A0A0P0RGU5"/>
<protein>
    <submittedName>
        <fullName evidence="1">Uncharacterized protein</fullName>
    </submittedName>
</protein>
<organism evidence="1 2">
    <name type="scientific">Paraburkholderia caribensis MBA4</name>
    <dbReference type="NCBI Taxonomy" id="1323664"/>
    <lineage>
        <taxon>Bacteria</taxon>
        <taxon>Pseudomonadati</taxon>
        <taxon>Pseudomonadota</taxon>
        <taxon>Betaproteobacteria</taxon>
        <taxon>Burkholderiales</taxon>
        <taxon>Burkholderiaceae</taxon>
        <taxon>Paraburkholderia</taxon>
    </lineage>
</organism>
<dbReference type="Proteomes" id="UP000019146">
    <property type="component" value="Chromosome 2"/>
</dbReference>
<reference evidence="1 2" key="1">
    <citation type="journal article" date="2014" name="Genome Announc.">
        <title>Draft Genome Sequence of the Haloacid-Degrading Burkholderia caribensis Strain MBA4.</title>
        <authorList>
            <person name="Pan Y."/>
            <person name="Kong K.F."/>
            <person name="Tsang J.S."/>
        </authorList>
    </citation>
    <scope>NUCLEOTIDE SEQUENCE [LARGE SCALE GENOMIC DNA]</scope>
    <source>
        <strain evidence="1 2">MBA4</strain>
    </source>
</reference>
<gene>
    <name evidence="1" type="ORF">K788_0001017</name>
</gene>
<name>A0A0P0RGU5_9BURK</name>
<sequence>MLADETVALASMVAHWADTNGDDEFHILWLFDDKVELSTYYLDDDIRDELQLADAIAEDHNPLTQEEVRAWQSVAANADYVGVFEYVDMCDDD</sequence>
<evidence type="ECO:0000313" key="1">
    <source>
        <dbReference type="EMBL" id="ALL67866.1"/>
    </source>
</evidence>